<evidence type="ECO:0000256" key="3">
    <source>
        <dbReference type="ARBA" id="ARBA00022475"/>
    </source>
</evidence>
<dbReference type="GO" id="GO:0015295">
    <property type="term" value="F:solute:proton symporter activity"/>
    <property type="evidence" value="ECO:0007669"/>
    <property type="project" value="TreeGrafter"/>
</dbReference>
<comment type="subcellular location">
    <subcellularLocation>
        <location evidence="1">Cell membrane</location>
        <topology evidence="1">Multi-pass membrane protein</topology>
    </subcellularLocation>
</comment>
<feature type="transmembrane region" description="Helical" evidence="7">
    <location>
        <begin position="159"/>
        <end position="184"/>
    </location>
</feature>
<sequence>MDTVVSNGWAQYVGPGGEVVTVIMLFLPILFVVVATLMPNPLPTTVSLPLSAILMYLVRLAYLGSNVINSSAALVSGFPEVLTPLTIICGAMYLFKIMEVTGCMPWIMRELKILSKGHPVAEFMLIGYCFAYLVEGVSGFGTPTALAAPMLAQLGHNPIMCIVAILLTNTMATVFGAVGTPIWYGFGSLVDTYYPGQET</sequence>
<dbReference type="OrthoDB" id="2266445at2759"/>
<feature type="transmembrane region" description="Helical" evidence="7">
    <location>
        <begin position="20"/>
        <end position="39"/>
    </location>
</feature>
<dbReference type="PANTHER" id="PTHR30003">
    <property type="entry name" value="L-LACTATE PERMEASE"/>
    <property type="match status" value="1"/>
</dbReference>
<keyword evidence="2" id="KW-0813">Transport</keyword>
<dbReference type="GeneID" id="25902536"/>
<feature type="transmembrane region" description="Helical" evidence="7">
    <location>
        <begin position="46"/>
        <end position="65"/>
    </location>
</feature>
<evidence type="ECO:0000256" key="6">
    <source>
        <dbReference type="ARBA" id="ARBA00023136"/>
    </source>
</evidence>
<keyword evidence="4 7" id="KW-0812">Transmembrane</keyword>
<protein>
    <recommendedName>
        <fullName evidence="10">L-lactate permease</fullName>
    </recommendedName>
</protein>
<evidence type="ECO:0008006" key="10">
    <source>
        <dbReference type="Google" id="ProtNLM"/>
    </source>
</evidence>
<reference evidence="8 9" key="1">
    <citation type="submission" date="2011-02" db="EMBL/GenBank/DDBJ databases">
        <title>The Genome Sequence of Sphaeroforma arctica JP610.</title>
        <authorList>
            <consortium name="The Broad Institute Genome Sequencing Platform"/>
            <person name="Russ C."/>
            <person name="Cuomo C."/>
            <person name="Young S.K."/>
            <person name="Zeng Q."/>
            <person name="Gargeya S."/>
            <person name="Alvarado L."/>
            <person name="Berlin A."/>
            <person name="Chapman S.B."/>
            <person name="Chen Z."/>
            <person name="Freedman E."/>
            <person name="Gellesch M."/>
            <person name="Goldberg J."/>
            <person name="Griggs A."/>
            <person name="Gujja S."/>
            <person name="Heilman E."/>
            <person name="Heiman D."/>
            <person name="Howarth C."/>
            <person name="Mehta T."/>
            <person name="Neiman D."/>
            <person name="Pearson M."/>
            <person name="Roberts A."/>
            <person name="Saif S."/>
            <person name="Shea T."/>
            <person name="Shenoy N."/>
            <person name="Sisk P."/>
            <person name="Stolte C."/>
            <person name="Sykes S."/>
            <person name="White J."/>
            <person name="Yandava C."/>
            <person name="Burger G."/>
            <person name="Gray M.W."/>
            <person name="Holland P.W.H."/>
            <person name="King N."/>
            <person name="Lang F.B.F."/>
            <person name="Roger A.J."/>
            <person name="Ruiz-Trillo I."/>
            <person name="Haas B."/>
            <person name="Nusbaum C."/>
            <person name="Birren B."/>
        </authorList>
    </citation>
    <scope>NUCLEOTIDE SEQUENCE [LARGE SCALE GENOMIC DNA]</scope>
    <source>
        <strain evidence="8 9">JP610</strain>
    </source>
</reference>
<dbReference type="Proteomes" id="UP000054560">
    <property type="component" value="Unassembled WGS sequence"/>
</dbReference>
<dbReference type="PANTHER" id="PTHR30003:SF0">
    <property type="entry name" value="GLYCOLATE PERMEASE GLCA-RELATED"/>
    <property type="match status" value="1"/>
</dbReference>
<keyword evidence="3" id="KW-1003">Cell membrane</keyword>
<proteinExistence type="predicted"/>
<organism evidence="8 9">
    <name type="scientific">Sphaeroforma arctica JP610</name>
    <dbReference type="NCBI Taxonomy" id="667725"/>
    <lineage>
        <taxon>Eukaryota</taxon>
        <taxon>Ichthyosporea</taxon>
        <taxon>Ichthyophonida</taxon>
        <taxon>Sphaeroforma</taxon>
    </lineage>
</organism>
<evidence type="ECO:0000256" key="1">
    <source>
        <dbReference type="ARBA" id="ARBA00004651"/>
    </source>
</evidence>
<evidence type="ECO:0000313" key="8">
    <source>
        <dbReference type="EMBL" id="KNC85807.1"/>
    </source>
</evidence>
<evidence type="ECO:0000256" key="5">
    <source>
        <dbReference type="ARBA" id="ARBA00022989"/>
    </source>
</evidence>
<keyword evidence="9" id="KW-1185">Reference proteome</keyword>
<name>A0A0L0G9U9_9EUKA</name>
<evidence type="ECO:0000256" key="4">
    <source>
        <dbReference type="ARBA" id="ARBA00022692"/>
    </source>
</evidence>
<accession>A0A0L0G9U9</accession>
<dbReference type="EMBL" id="KQ241683">
    <property type="protein sequence ID" value="KNC85807.1"/>
    <property type="molecule type" value="Genomic_DNA"/>
</dbReference>
<gene>
    <name evidence="8" type="ORF">SARC_02032</name>
</gene>
<dbReference type="GO" id="GO:0015129">
    <property type="term" value="F:lactate transmembrane transporter activity"/>
    <property type="evidence" value="ECO:0007669"/>
    <property type="project" value="InterPro"/>
</dbReference>
<dbReference type="eggNOG" id="ENOG502QSN6">
    <property type="taxonomic scope" value="Eukaryota"/>
</dbReference>
<dbReference type="InterPro" id="IPR003804">
    <property type="entry name" value="Lactate_perm"/>
</dbReference>
<dbReference type="RefSeq" id="XP_014159709.1">
    <property type="nucleotide sequence ID" value="XM_014304234.1"/>
</dbReference>
<dbReference type="AlphaFoldDB" id="A0A0L0G9U9"/>
<dbReference type="STRING" id="667725.A0A0L0G9U9"/>
<evidence type="ECO:0000313" key="9">
    <source>
        <dbReference type="Proteomes" id="UP000054560"/>
    </source>
</evidence>
<evidence type="ECO:0000256" key="7">
    <source>
        <dbReference type="SAM" id="Phobius"/>
    </source>
</evidence>
<dbReference type="Pfam" id="PF02652">
    <property type="entry name" value="Lactate_perm"/>
    <property type="match status" value="1"/>
</dbReference>
<keyword evidence="6 7" id="KW-0472">Membrane</keyword>
<keyword evidence="5 7" id="KW-1133">Transmembrane helix</keyword>
<dbReference type="GO" id="GO:0005886">
    <property type="term" value="C:plasma membrane"/>
    <property type="evidence" value="ECO:0007669"/>
    <property type="project" value="UniProtKB-SubCell"/>
</dbReference>
<evidence type="ECO:0000256" key="2">
    <source>
        <dbReference type="ARBA" id="ARBA00022448"/>
    </source>
</evidence>